<evidence type="ECO:0000313" key="2">
    <source>
        <dbReference type="EMBL" id="GAA1860057.1"/>
    </source>
</evidence>
<evidence type="ECO:0000259" key="1">
    <source>
        <dbReference type="Pfam" id="PF03781"/>
    </source>
</evidence>
<dbReference type="InterPro" id="IPR051043">
    <property type="entry name" value="Sulfatase_Mod_Factor_Kinase"/>
</dbReference>
<protein>
    <recommendedName>
        <fullName evidence="1">Sulfatase-modifying factor enzyme-like domain-containing protein</fullName>
    </recommendedName>
</protein>
<organism evidence="2 3">
    <name type="scientific">Pseudonocardia ailaonensis</name>
    <dbReference type="NCBI Taxonomy" id="367279"/>
    <lineage>
        <taxon>Bacteria</taxon>
        <taxon>Bacillati</taxon>
        <taxon>Actinomycetota</taxon>
        <taxon>Actinomycetes</taxon>
        <taxon>Pseudonocardiales</taxon>
        <taxon>Pseudonocardiaceae</taxon>
        <taxon>Pseudonocardia</taxon>
    </lineage>
</organism>
<dbReference type="Gene3D" id="3.90.1580.10">
    <property type="entry name" value="paralog of FGE (formylglycine-generating enzyme)"/>
    <property type="match status" value="1"/>
</dbReference>
<name>A0ABN2NAI6_9PSEU</name>
<dbReference type="InterPro" id="IPR005532">
    <property type="entry name" value="SUMF_dom"/>
</dbReference>
<dbReference type="PANTHER" id="PTHR23150:SF19">
    <property type="entry name" value="FORMYLGLYCINE-GENERATING ENZYME"/>
    <property type="match status" value="1"/>
</dbReference>
<comment type="caution">
    <text evidence="2">The sequence shown here is derived from an EMBL/GenBank/DDBJ whole genome shotgun (WGS) entry which is preliminary data.</text>
</comment>
<feature type="domain" description="Sulfatase-modifying factor enzyme-like" evidence="1">
    <location>
        <begin position="2"/>
        <end position="73"/>
    </location>
</feature>
<sequence length="88" mass="10291">MWVPGGTFRMGSELAEYPEEGPVREVTVDGFWIDETPVTTIRFRRFVKRTGYVTVAERARTPRTTRISTRRCWSPARWCSPRPAARWT</sequence>
<dbReference type="Pfam" id="PF03781">
    <property type="entry name" value="FGE-sulfatase"/>
    <property type="match status" value="1"/>
</dbReference>
<dbReference type="SUPFAM" id="SSF56436">
    <property type="entry name" value="C-type lectin-like"/>
    <property type="match status" value="1"/>
</dbReference>
<evidence type="ECO:0000313" key="3">
    <source>
        <dbReference type="Proteomes" id="UP001500449"/>
    </source>
</evidence>
<dbReference type="Proteomes" id="UP001500449">
    <property type="component" value="Unassembled WGS sequence"/>
</dbReference>
<proteinExistence type="predicted"/>
<keyword evidence="3" id="KW-1185">Reference proteome</keyword>
<dbReference type="EMBL" id="BAAAQK010000018">
    <property type="protein sequence ID" value="GAA1860057.1"/>
    <property type="molecule type" value="Genomic_DNA"/>
</dbReference>
<dbReference type="InterPro" id="IPR042095">
    <property type="entry name" value="SUMF_sf"/>
</dbReference>
<accession>A0ABN2NAI6</accession>
<gene>
    <name evidence="2" type="ORF">GCM10009836_45260</name>
</gene>
<dbReference type="InterPro" id="IPR016187">
    <property type="entry name" value="CTDL_fold"/>
</dbReference>
<reference evidence="2 3" key="1">
    <citation type="journal article" date="2019" name="Int. J. Syst. Evol. Microbiol.">
        <title>The Global Catalogue of Microorganisms (GCM) 10K type strain sequencing project: providing services to taxonomists for standard genome sequencing and annotation.</title>
        <authorList>
            <consortium name="The Broad Institute Genomics Platform"/>
            <consortium name="The Broad Institute Genome Sequencing Center for Infectious Disease"/>
            <person name="Wu L."/>
            <person name="Ma J."/>
        </authorList>
    </citation>
    <scope>NUCLEOTIDE SEQUENCE [LARGE SCALE GENOMIC DNA]</scope>
    <source>
        <strain evidence="2 3">JCM 16009</strain>
    </source>
</reference>
<dbReference type="PANTHER" id="PTHR23150">
    <property type="entry name" value="SULFATASE MODIFYING FACTOR 1, 2"/>
    <property type="match status" value="1"/>
</dbReference>